<dbReference type="Gene3D" id="3.10.10.10">
    <property type="entry name" value="HIV Type 1 Reverse Transcriptase, subunit A, domain 1"/>
    <property type="match status" value="1"/>
</dbReference>
<gene>
    <name evidence="2" type="ORF">Tci_009318</name>
</gene>
<feature type="region of interest" description="Disordered" evidence="1">
    <location>
        <begin position="74"/>
        <end position="101"/>
    </location>
</feature>
<dbReference type="InterPro" id="IPR043502">
    <property type="entry name" value="DNA/RNA_pol_sf"/>
</dbReference>
<dbReference type="PANTHER" id="PTHR33240:SF15">
    <property type="entry name" value="GAG-PRO-LIKE PROTEIN"/>
    <property type="match status" value="1"/>
</dbReference>
<evidence type="ECO:0000313" key="2">
    <source>
        <dbReference type="EMBL" id="GEU37340.1"/>
    </source>
</evidence>
<evidence type="ECO:0000256" key="1">
    <source>
        <dbReference type="SAM" id="MobiDB-lite"/>
    </source>
</evidence>
<dbReference type="EMBL" id="BKCJ010000918">
    <property type="protein sequence ID" value="GEU37340.1"/>
    <property type="molecule type" value="Genomic_DNA"/>
</dbReference>
<feature type="region of interest" description="Disordered" evidence="1">
    <location>
        <begin position="1"/>
        <end position="52"/>
    </location>
</feature>
<proteinExistence type="predicted"/>
<name>A0A6L2JKN6_TANCI</name>
<feature type="compositionally biased region" description="Basic and acidic residues" evidence="1">
    <location>
        <begin position="32"/>
        <end position="52"/>
    </location>
</feature>
<accession>A0A6L2JKN6</accession>
<evidence type="ECO:0008006" key="3">
    <source>
        <dbReference type="Google" id="ProtNLM"/>
    </source>
</evidence>
<protein>
    <recommendedName>
        <fullName evidence="3">Reverse transcriptase domain-containing protein</fullName>
    </recommendedName>
</protein>
<feature type="compositionally biased region" description="Low complexity" evidence="1">
    <location>
        <begin position="1"/>
        <end position="16"/>
    </location>
</feature>
<dbReference type="PANTHER" id="PTHR33240">
    <property type="entry name" value="OS08G0508500 PROTEIN"/>
    <property type="match status" value="1"/>
</dbReference>
<comment type="caution">
    <text evidence="2">The sequence shown here is derived from an EMBL/GenBank/DDBJ whole genome shotgun (WGS) entry which is preliminary data.</text>
</comment>
<dbReference type="SUPFAM" id="SSF56672">
    <property type="entry name" value="DNA/RNA polymerases"/>
    <property type="match status" value="1"/>
</dbReference>
<reference evidence="2" key="1">
    <citation type="journal article" date="2019" name="Sci. Rep.">
        <title>Draft genome of Tanacetum cinerariifolium, the natural source of mosquito coil.</title>
        <authorList>
            <person name="Yamashiro T."/>
            <person name="Shiraishi A."/>
            <person name="Satake H."/>
            <person name="Nakayama K."/>
        </authorList>
    </citation>
    <scope>NUCLEOTIDE SEQUENCE</scope>
</reference>
<organism evidence="2">
    <name type="scientific">Tanacetum cinerariifolium</name>
    <name type="common">Dalmatian daisy</name>
    <name type="synonym">Chrysanthemum cinerariifolium</name>
    <dbReference type="NCBI Taxonomy" id="118510"/>
    <lineage>
        <taxon>Eukaryota</taxon>
        <taxon>Viridiplantae</taxon>
        <taxon>Streptophyta</taxon>
        <taxon>Embryophyta</taxon>
        <taxon>Tracheophyta</taxon>
        <taxon>Spermatophyta</taxon>
        <taxon>Magnoliopsida</taxon>
        <taxon>eudicotyledons</taxon>
        <taxon>Gunneridae</taxon>
        <taxon>Pentapetalae</taxon>
        <taxon>asterids</taxon>
        <taxon>campanulids</taxon>
        <taxon>Asterales</taxon>
        <taxon>Asteraceae</taxon>
        <taxon>Asteroideae</taxon>
        <taxon>Anthemideae</taxon>
        <taxon>Anthemidinae</taxon>
        <taxon>Tanacetum</taxon>
    </lineage>
</organism>
<sequence length="416" mass="47986">MVRSGPGRVGPSRSSVWSGPTRHNLRVFGKIGPDRTDRTEDRIGTKPQTEDRTEIRSMRNNDLRTELEYFSEDYDEEREMEPRPKPARAITPPLRASSPRVHRRREIVVGFEETQNRGESRVKKHQRWKAFERSTKREWKSKCKPSPTFTSPHREKRERTTFAVFPDFHLRRSLRVDSNTPLVGFSRKESWSLREISLEVTIGEGPLTITKALTFVIVRSDSPHNILLGRTAMQEIGIVVSIVHGAIKFHTPNGVGIIFLEHNSQRSREEEGNSTNNGQGNAKNILSCIDTEEKTVIDDEYPEQKITIARQLPTRIKIHMRDLLRAQVDVFSWTTAHITGVPRTLIIREETFSTEHQLNLFKHIKPIKQNKRSLAPERNEAVRTQVEELVEAGVLQEVKYQTWVSNRIIVNKDDGK</sequence>
<dbReference type="AlphaFoldDB" id="A0A6L2JKN6"/>